<dbReference type="OrthoDB" id="19859at2759"/>
<evidence type="ECO:0000256" key="2">
    <source>
        <dbReference type="ARBA" id="ARBA00004394"/>
    </source>
</evidence>
<dbReference type="GO" id="GO:0006829">
    <property type="term" value="P:zinc ion transport"/>
    <property type="evidence" value="ECO:0007669"/>
    <property type="project" value="InterPro"/>
</dbReference>
<reference evidence="10" key="1">
    <citation type="journal article" date="2010" name="Nature">
        <title>The Amphimedon queenslandica genome and the evolution of animal complexity.</title>
        <authorList>
            <person name="Srivastava M."/>
            <person name="Simakov O."/>
            <person name="Chapman J."/>
            <person name="Fahey B."/>
            <person name="Gauthier M.E."/>
            <person name="Mitros T."/>
            <person name="Richards G.S."/>
            <person name="Conaco C."/>
            <person name="Dacre M."/>
            <person name="Hellsten U."/>
            <person name="Larroux C."/>
            <person name="Putnam N.H."/>
            <person name="Stanke M."/>
            <person name="Adamska M."/>
            <person name="Darling A."/>
            <person name="Degnan S.M."/>
            <person name="Oakley T.H."/>
            <person name="Plachetzki D.C."/>
            <person name="Zhai Y."/>
            <person name="Adamski M."/>
            <person name="Calcino A."/>
            <person name="Cummins S.F."/>
            <person name="Goodstein D.M."/>
            <person name="Harris C."/>
            <person name="Jackson D.J."/>
            <person name="Leys S.P."/>
            <person name="Shu S."/>
            <person name="Woodcroft B.J."/>
            <person name="Vervoort M."/>
            <person name="Kosik K.S."/>
            <person name="Manning G."/>
            <person name="Degnan B.M."/>
            <person name="Rokhsar D.S."/>
        </authorList>
    </citation>
    <scope>NUCLEOTIDE SEQUENCE [LARGE SCALE GENOMIC DNA]</scope>
</reference>
<dbReference type="PANTHER" id="PTHR16133">
    <property type="entry name" value="SOLUTE CARRIER FAMILY 39 ZINC TRANSPORTER , MEMBER 9-RELATED"/>
    <property type="match status" value="1"/>
</dbReference>
<keyword evidence="4 8" id="KW-1133">Transmembrane helix</keyword>
<feature type="transmembrane region" description="Helical" evidence="8">
    <location>
        <begin position="6"/>
        <end position="28"/>
    </location>
</feature>
<dbReference type="InParanoid" id="A0A1X7UA66"/>
<evidence type="ECO:0000256" key="6">
    <source>
        <dbReference type="ARBA" id="ARBA00023136"/>
    </source>
</evidence>
<feature type="compositionally biased region" description="Low complexity" evidence="7">
    <location>
        <begin position="81"/>
        <end position="97"/>
    </location>
</feature>
<evidence type="ECO:0000256" key="5">
    <source>
        <dbReference type="ARBA" id="ARBA00023034"/>
    </source>
</evidence>
<dbReference type="InterPro" id="IPR045891">
    <property type="entry name" value="ZIP9"/>
</dbReference>
<evidence type="ECO:0000256" key="4">
    <source>
        <dbReference type="ARBA" id="ARBA00022989"/>
    </source>
</evidence>
<dbReference type="Pfam" id="PF02535">
    <property type="entry name" value="Zip"/>
    <property type="match status" value="1"/>
</dbReference>
<feature type="transmembrane region" description="Helical" evidence="8">
    <location>
        <begin position="244"/>
        <end position="265"/>
    </location>
</feature>
<feature type="transmembrane region" description="Helical" evidence="8">
    <location>
        <begin position="180"/>
        <end position="203"/>
    </location>
</feature>
<evidence type="ECO:0000256" key="8">
    <source>
        <dbReference type="SAM" id="Phobius"/>
    </source>
</evidence>
<reference evidence="9" key="2">
    <citation type="submission" date="2017-05" db="UniProtKB">
        <authorList>
            <consortium name="EnsemblMetazoa"/>
        </authorList>
    </citation>
    <scope>IDENTIFICATION</scope>
</reference>
<feature type="transmembrane region" description="Helical" evidence="8">
    <location>
        <begin position="109"/>
        <end position="129"/>
    </location>
</feature>
<dbReference type="InterPro" id="IPR003689">
    <property type="entry name" value="ZIP"/>
</dbReference>
<proteinExistence type="predicted"/>
<gene>
    <name evidence="9" type="primary">100636713</name>
</gene>
<evidence type="ECO:0000313" key="10">
    <source>
        <dbReference type="Proteomes" id="UP000007879"/>
    </source>
</evidence>
<evidence type="ECO:0008006" key="11">
    <source>
        <dbReference type="Google" id="ProtNLM"/>
    </source>
</evidence>
<dbReference type="EnsemblMetazoa" id="Aqu2.1.24553_001">
    <property type="protein sequence ID" value="Aqu2.1.24553_001"/>
    <property type="gene ID" value="Aqu2.1.24553"/>
</dbReference>
<dbReference type="STRING" id="400682.A0A1X7UA66"/>
<name>A0A1X7UA66_AMPQE</name>
<protein>
    <recommendedName>
        <fullName evidence="11">Zinc/iron permease</fullName>
    </recommendedName>
</protein>
<dbReference type="EnsemblMetazoa" id="XM_011407386.2">
    <property type="protein sequence ID" value="XP_011405688.1"/>
    <property type="gene ID" value="LOC100636713"/>
</dbReference>
<dbReference type="GO" id="GO:0046873">
    <property type="term" value="F:metal ion transmembrane transporter activity"/>
    <property type="evidence" value="ECO:0007669"/>
    <property type="project" value="InterPro"/>
</dbReference>
<dbReference type="AlphaFoldDB" id="A0A1X7UA66"/>
<evidence type="ECO:0000256" key="3">
    <source>
        <dbReference type="ARBA" id="ARBA00022692"/>
    </source>
</evidence>
<feature type="transmembrane region" description="Helical" evidence="8">
    <location>
        <begin position="215"/>
        <end position="238"/>
    </location>
</feature>
<evidence type="ECO:0000256" key="1">
    <source>
        <dbReference type="ARBA" id="ARBA00004127"/>
    </source>
</evidence>
<evidence type="ECO:0000256" key="7">
    <source>
        <dbReference type="SAM" id="MobiDB-lite"/>
    </source>
</evidence>
<keyword evidence="3 8" id="KW-0812">Transmembrane</keyword>
<evidence type="ECO:0000313" key="9">
    <source>
        <dbReference type="EnsemblMetazoa" id="Aqu2.1.24553_001"/>
    </source>
</evidence>
<dbReference type="FunCoup" id="A0A1X7UA66">
    <property type="interactions" value="626"/>
</dbReference>
<dbReference type="GO" id="GO:0000139">
    <property type="term" value="C:Golgi membrane"/>
    <property type="evidence" value="ECO:0007669"/>
    <property type="project" value="UniProtKB-SubCell"/>
</dbReference>
<keyword evidence="6 8" id="KW-0472">Membrane</keyword>
<feature type="region of interest" description="Disordered" evidence="7">
    <location>
        <begin position="66"/>
        <end position="97"/>
    </location>
</feature>
<comment type="subcellular location">
    <subcellularLocation>
        <location evidence="1">Endomembrane system</location>
        <topology evidence="1">Multi-pass membrane protein</topology>
    </subcellularLocation>
    <subcellularLocation>
        <location evidence="2">Golgi apparatus membrane</location>
    </subcellularLocation>
</comment>
<dbReference type="Proteomes" id="UP000007879">
    <property type="component" value="Unassembled WGS sequence"/>
</dbReference>
<organism evidence="9">
    <name type="scientific">Amphimedon queenslandica</name>
    <name type="common">Sponge</name>
    <dbReference type="NCBI Taxonomy" id="400682"/>
    <lineage>
        <taxon>Eukaryota</taxon>
        <taxon>Metazoa</taxon>
        <taxon>Porifera</taxon>
        <taxon>Demospongiae</taxon>
        <taxon>Heteroscleromorpha</taxon>
        <taxon>Haplosclerida</taxon>
        <taxon>Niphatidae</taxon>
        <taxon>Amphimedon</taxon>
    </lineage>
</organism>
<accession>A0A1X7UA66</accession>
<keyword evidence="10" id="KW-1185">Reference proteome</keyword>
<feature type="transmembrane region" description="Helical" evidence="8">
    <location>
        <begin position="277"/>
        <end position="295"/>
    </location>
</feature>
<dbReference type="PANTHER" id="PTHR16133:SF0">
    <property type="entry name" value="ZINC_IRON REGULATED TRANSPORTER-RELATED PROTEIN 102B, ISOFORM E"/>
    <property type="match status" value="1"/>
</dbReference>
<dbReference type="KEGG" id="aqu:100636713"/>
<keyword evidence="5" id="KW-0333">Golgi apparatus</keyword>
<sequence>MEPIWTLSFFSLAMFLGCYLAGSIPLLLTLSEKILRKVTVFGAGLLVGTALVVIIPEGIESLYSSSHSHHTHDKDGEVETSSSSSPPSFSLSSESASIGGEADNENLEFLLGLSLVLGFVFMLVIDQCGSHSHSSGTDVEAASVRRKGGITVTVGLVVHAAADGLALGAAAGLSKSDVEFVIFLAIMLHKAPAAFGFVTFLIHDGYDRKTARFHLLIFSLAAPLASFVSYFGLIRVMYSTSIPITGITMLFSAGTFLYVATVHVLNEISRMSPNSRLSIVEVILLVMGSLLPLLFNVTHSH</sequence>
<feature type="transmembrane region" description="Helical" evidence="8">
    <location>
        <begin position="40"/>
        <end position="59"/>
    </location>
</feature>
<feature type="transmembrane region" description="Helical" evidence="8">
    <location>
        <begin position="150"/>
        <end position="174"/>
    </location>
</feature>